<dbReference type="OrthoDB" id="2369050at2759"/>
<dbReference type="Proteomes" id="UP000297245">
    <property type="component" value="Unassembled WGS sequence"/>
</dbReference>
<protein>
    <submittedName>
        <fullName evidence="2">Uncharacterized protein</fullName>
    </submittedName>
</protein>
<sequence length="95" mass="10344">MCFKCRTLFAGHRVNACTVPTPVLQVPFRPLDEADASYAENGSSSSSRRAPPVAAVIEDVDSREFSDEEVDYRDENGPVTPPRDGTYAADARHTG</sequence>
<dbReference type="EMBL" id="ML179652">
    <property type="protein sequence ID" value="THU83607.1"/>
    <property type="molecule type" value="Genomic_DNA"/>
</dbReference>
<reference evidence="2 3" key="1">
    <citation type="journal article" date="2019" name="Nat. Ecol. Evol.">
        <title>Megaphylogeny resolves global patterns of mushroom evolution.</title>
        <authorList>
            <person name="Varga T."/>
            <person name="Krizsan K."/>
            <person name="Foldi C."/>
            <person name="Dima B."/>
            <person name="Sanchez-Garcia M."/>
            <person name="Sanchez-Ramirez S."/>
            <person name="Szollosi G.J."/>
            <person name="Szarkandi J.G."/>
            <person name="Papp V."/>
            <person name="Albert L."/>
            <person name="Andreopoulos W."/>
            <person name="Angelini C."/>
            <person name="Antonin V."/>
            <person name="Barry K.W."/>
            <person name="Bougher N.L."/>
            <person name="Buchanan P."/>
            <person name="Buyck B."/>
            <person name="Bense V."/>
            <person name="Catcheside P."/>
            <person name="Chovatia M."/>
            <person name="Cooper J."/>
            <person name="Damon W."/>
            <person name="Desjardin D."/>
            <person name="Finy P."/>
            <person name="Geml J."/>
            <person name="Haridas S."/>
            <person name="Hughes K."/>
            <person name="Justo A."/>
            <person name="Karasinski D."/>
            <person name="Kautmanova I."/>
            <person name="Kiss B."/>
            <person name="Kocsube S."/>
            <person name="Kotiranta H."/>
            <person name="LaButti K.M."/>
            <person name="Lechner B.E."/>
            <person name="Liimatainen K."/>
            <person name="Lipzen A."/>
            <person name="Lukacs Z."/>
            <person name="Mihaltcheva S."/>
            <person name="Morgado L.N."/>
            <person name="Niskanen T."/>
            <person name="Noordeloos M.E."/>
            <person name="Ohm R.A."/>
            <person name="Ortiz-Santana B."/>
            <person name="Ovrebo C."/>
            <person name="Racz N."/>
            <person name="Riley R."/>
            <person name="Savchenko A."/>
            <person name="Shiryaev A."/>
            <person name="Soop K."/>
            <person name="Spirin V."/>
            <person name="Szebenyi C."/>
            <person name="Tomsovsky M."/>
            <person name="Tulloss R.E."/>
            <person name="Uehling J."/>
            <person name="Grigoriev I.V."/>
            <person name="Vagvolgyi C."/>
            <person name="Papp T."/>
            <person name="Martin F.M."/>
            <person name="Miettinen O."/>
            <person name="Hibbett D.S."/>
            <person name="Nagy L.G."/>
        </authorList>
    </citation>
    <scope>NUCLEOTIDE SEQUENCE [LARGE SCALE GENOMIC DNA]</scope>
    <source>
        <strain evidence="2 3">CBS 962.96</strain>
    </source>
</reference>
<feature type="region of interest" description="Disordered" evidence="1">
    <location>
        <begin position="35"/>
        <end position="95"/>
    </location>
</feature>
<name>A0A4S8L4W1_DENBC</name>
<proteinExistence type="predicted"/>
<evidence type="ECO:0000313" key="2">
    <source>
        <dbReference type="EMBL" id="THU83607.1"/>
    </source>
</evidence>
<evidence type="ECO:0000256" key="1">
    <source>
        <dbReference type="SAM" id="MobiDB-lite"/>
    </source>
</evidence>
<dbReference type="AlphaFoldDB" id="A0A4S8L4W1"/>
<organism evidence="2 3">
    <name type="scientific">Dendrothele bispora (strain CBS 962.96)</name>
    <dbReference type="NCBI Taxonomy" id="1314807"/>
    <lineage>
        <taxon>Eukaryota</taxon>
        <taxon>Fungi</taxon>
        <taxon>Dikarya</taxon>
        <taxon>Basidiomycota</taxon>
        <taxon>Agaricomycotina</taxon>
        <taxon>Agaricomycetes</taxon>
        <taxon>Agaricomycetidae</taxon>
        <taxon>Agaricales</taxon>
        <taxon>Agaricales incertae sedis</taxon>
        <taxon>Dendrothele</taxon>
    </lineage>
</organism>
<feature type="compositionally biased region" description="Low complexity" evidence="1">
    <location>
        <begin position="43"/>
        <end position="56"/>
    </location>
</feature>
<keyword evidence="3" id="KW-1185">Reference proteome</keyword>
<evidence type="ECO:0000313" key="3">
    <source>
        <dbReference type="Proteomes" id="UP000297245"/>
    </source>
</evidence>
<accession>A0A4S8L4W1</accession>
<gene>
    <name evidence="2" type="ORF">K435DRAFT_733869</name>
</gene>